<keyword evidence="2" id="KW-0472">Membrane</keyword>
<evidence type="ECO:0000256" key="2">
    <source>
        <dbReference type="SAM" id="Phobius"/>
    </source>
</evidence>
<keyword evidence="2" id="KW-1133">Transmembrane helix</keyword>
<gene>
    <name evidence="3" type="ordered locus">W5S_1474</name>
    <name evidence="4" type="ORF">F6Q06_23065</name>
</gene>
<dbReference type="Proteomes" id="UP000008044">
    <property type="component" value="Chromosome"/>
</dbReference>
<protein>
    <submittedName>
        <fullName evidence="3">Lysogenic conversion protein from Bacteriophage P2-EC53</fullName>
    </submittedName>
</protein>
<dbReference type="EMBL" id="WABS01000083">
    <property type="protein sequence ID" value="MBI0557336.1"/>
    <property type="molecule type" value="Genomic_DNA"/>
</dbReference>
<dbReference type="STRING" id="1905730.W5S_1474"/>
<reference evidence="3 5" key="1">
    <citation type="journal article" date="2012" name="J. Bacteriol.">
        <title>Genome sequence of Pectobacterium sp. strain SCC3193.</title>
        <authorList>
            <person name="Koskinen J.P."/>
            <person name="Laine P."/>
            <person name="Niemi O."/>
            <person name="Nykyri J."/>
            <person name="Harjunpaa H."/>
            <person name="Auvinen P."/>
            <person name="Paulin L."/>
            <person name="Pirhonen M."/>
            <person name="Palva T."/>
            <person name="Holm L."/>
        </authorList>
    </citation>
    <scope>NUCLEOTIDE SEQUENCE [LARGE SCALE GENOMIC DNA]</scope>
    <source>
        <strain evidence="3 5">SCC3193</strain>
    </source>
</reference>
<organism evidence="3 5">
    <name type="scientific">Pectobacterium parmentieri</name>
    <dbReference type="NCBI Taxonomy" id="1905730"/>
    <lineage>
        <taxon>Bacteria</taxon>
        <taxon>Pseudomonadati</taxon>
        <taxon>Pseudomonadota</taxon>
        <taxon>Gammaproteobacteria</taxon>
        <taxon>Enterobacterales</taxon>
        <taxon>Pectobacteriaceae</taxon>
        <taxon>Pectobacterium</taxon>
    </lineage>
</organism>
<proteinExistence type="predicted"/>
<evidence type="ECO:0000313" key="3">
    <source>
        <dbReference type="EMBL" id="AFI89568.1"/>
    </source>
</evidence>
<dbReference type="AlphaFoldDB" id="A0A0H3I4F9"/>
<accession>A0A0H3I4F9</accession>
<reference evidence="4" key="4">
    <citation type="submission" date="2024-05" db="EMBL/GenBank/DDBJ databases">
        <title>Identification of Pectobacterium versatile causing blackleg of potato from New York State with a whole genome sequencing approach.</title>
        <authorList>
            <person name="Ma X."/>
            <person name="Swingle B."/>
        </authorList>
    </citation>
    <scope>NUCLEOTIDE SEQUENCE</scope>
    <source>
        <strain evidence="4">NY1588A</strain>
    </source>
</reference>
<keyword evidence="6" id="KW-1185">Reference proteome</keyword>
<feature type="transmembrane region" description="Helical" evidence="2">
    <location>
        <begin position="6"/>
        <end position="31"/>
    </location>
</feature>
<evidence type="ECO:0000313" key="4">
    <source>
        <dbReference type="EMBL" id="MBI0557336.1"/>
    </source>
</evidence>
<dbReference type="eggNOG" id="ENOG502ZS8F">
    <property type="taxonomic scope" value="Bacteria"/>
</dbReference>
<dbReference type="Proteomes" id="UP001194579">
    <property type="component" value="Unassembled WGS sequence"/>
</dbReference>
<evidence type="ECO:0000313" key="5">
    <source>
        <dbReference type="Proteomes" id="UP000008044"/>
    </source>
</evidence>
<reference evidence="6" key="3">
    <citation type="submission" date="2023-07" db="EMBL/GenBank/DDBJ databases">
        <title>Identification of Pectobacterium versatile causing blackleg of potato from New York State with a whole genome sequencing approach.</title>
        <authorList>
            <person name="Ma X."/>
            <person name="Swingle B."/>
        </authorList>
    </citation>
    <scope>NUCLEOTIDE SEQUENCE [LARGE SCALE GENOMIC DNA]</scope>
    <source>
        <strain evidence="6">NY1588A</strain>
    </source>
</reference>
<dbReference type="HOGENOM" id="CLU_104136_0_0_6"/>
<evidence type="ECO:0000256" key="1">
    <source>
        <dbReference type="SAM" id="MobiDB-lite"/>
    </source>
</evidence>
<feature type="compositionally biased region" description="Polar residues" evidence="1">
    <location>
        <begin position="224"/>
        <end position="238"/>
    </location>
</feature>
<reference evidence="3" key="2">
    <citation type="submission" date="2012-03" db="EMBL/GenBank/DDBJ databases">
        <authorList>
            <person name="Koskinen P."/>
            <person name="Laine P."/>
            <person name="Niemi O."/>
            <person name="Nykyri J."/>
            <person name="Harjunpaa H."/>
            <person name="Auvinen P."/>
            <person name="Paulin L."/>
            <person name="Pirhonen M."/>
            <person name="Palva T."/>
            <person name="Holm L."/>
        </authorList>
    </citation>
    <scope>NUCLEOTIDE SEQUENCE</scope>
    <source>
        <strain evidence="3">SCC3193</strain>
    </source>
</reference>
<dbReference type="EMBL" id="CP003415">
    <property type="protein sequence ID" value="AFI89568.1"/>
    <property type="molecule type" value="Genomic_DNA"/>
</dbReference>
<keyword evidence="2" id="KW-0812">Transmembrane</keyword>
<name>A0A0H3I4F9_PECPM</name>
<evidence type="ECO:0000313" key="6">
    <source>
        <dbReference type="Proteomes" id="UP001194579"/>
    </source>
</evidence>
<dbReference type="RefSeq" id="WP_014699229.1">
    <property type="nucleotide sequence ID" value="NC_017845.1"/>
</dbReference>
<feature type="region of interest" description="Disordered" evidence="1">
    <location>
        <begin position="206"/>
        <end position="238"/>
    </location>
</feature>
<dbReference type="KEGG" id="pec:W5S_1474"/>
<sequence length="238" mass="27008">MEGIPSWVNTIIAIGGALGTIVTAVATFFLWRVTKTLAHETTRMVEASSQPHVVVTLTPNRWSMHHFDIHIDNTGNATAYDISIAFDPPLKNGEAHGEQIEIPFQKISVLKPGQGIMSYLSEFKLLKGNTYQVDIIWKRDASSQQRQKNSYTLNMADHEGISRLGDDPLIEIVKSIKKIEENWSPVAKGQKRTKVDVFSGFDRLHERRQANRMRRQWQREKEANSLTNAQPDTLNSQQ</sequence>